<gene>
    <name evidence="2" type="ORF">PAUS00366_LOCUS7783</name>
</gene>
<protein>
    <submittedName>
        <fullName evidence="2">Uncharacterized protein</fullName>
    </submittedName>
</protein>
<evidence type="ECO:0000256" key="1">
    <source>
        <dbReference type="SAM" id="MobiDB-lite"/>
    </source>
</evidence>
<sequence length="228" mass="25983">MLRRTNSFTTDKQQELPPLVADYNYDYDYDSGAAHAATNKTTTMSMSMSTAHKHKHNTDRTKSNKINKIPECDVEDTHSNTERSDNDSNNNNGNNNNIPSNNKSNKGTKSVSFDPKKQKSQKSQIPAASISFYDYNPFLYVDNTYTVQQSTTSLFQQTYYGIGTSAIIHSAGKSGKWGKNGKNGKRRELAILDTQTKRDWESDYRDGNESEMQQEARMRRKQRLLQLL</sequence>
<name>A0A7S4AGK0_9STRA</name>
<feature type="compositionally biased region" description="Basic and acidic residues" evidence="1">
    <location>
        <begin position="197"/>
        <end position="208"/>
    </location>
</feature>
<reference evidence="2" key="1">
    <citation type="submission" date="2021-01" db="EMBL/GenBank/DDBJ databases">
        <authorList>
            <person name="Corre E."/>
            <person name="Pelletier E."/>
            <person name="Niang G."/>
            <person name="Scheremetjew M."/>
            <person name="Finn R."/>
            <person name="Kale V."/>
            <person name="Holt S."/>
            <person name="Cochrane G."/>
            <person name="Meng A."/>
            <person name="Brown T."/>
            <person name="Cohen L."/>
        </authorList>
    </citation>
    <scope>NUCLEOTIDE SEQUENCE</scope>
    <source>
        <strain evidence="2">10249 10 AB</strain>
    </source>
</reference>
<accession>A0A7S4AGK0</accession>
<feature type="compositionally biased region" description="Low complexity" evidence="1">
    <location>
        <begin position="87"/>
        <end position="105"/>
    </location>
</feature>
<evidence type="ECO:0000313" key="2">
    <source>
        <dbReference type="EMBL" id="CAE0715031.1"/>
    </source>
</evidence>
<dbReference type="EMBL" id="HBIX01010299">
    <property type="protein sequence ID" value="CAE0715031.1"/>
    <property type="molecule type" value="Transcribed_RNA"/>
</dbReference>
<dbReference type="AlphaFoldDB" id="A0A7S4AGK0"/>
<organism evidence="2">
    <name type="scientific">Pseudo-nitzschia australis</name>
    <dbReference type="NCBI Taxonomy" id="44445"/>
    <lineage>
        <taxon>Eukaryota</taxon>
        <taxon>Sar</taxon>
        <taxon>Stramenopiles</taxon>
        <taxon>Ochrophyta</taxon>
        <taxon>Bacillariophyta</taxon>
        <taxon>Bacillariophyceae</taxon>
        <taxon>Bacillariophycidae</taxon>
        <taxon>Bacillariales</taxon>
        <taxon>Bacillariaceae</taxon>
        <taxon>Pseudo-nitzschia</taxon>
    </lineage>
</organism>
<feature type="region of interest" description="Disordered" evidence="1">
    <location>
        <begin position="197"/>
        <end position="217"/>
    </location>
</feature>
<feature type="compositionally biased region" description="Basic and acidic residues" evidence="1">
    <location>
        <begin position="58"/>
        <end position="86"/>
    </location>
</feature>
<feature type="region of interest" description="Disordered" evidence="1">
    <location>
        <begin position="45"/>
        <end position="125"/>
    </location>
</feature>
<proteinExistence type="predicted"/>